<feature type="non-terminal residue" evidence="2">
    <location>
        <position position="1"/>
    </location>
</feature>
<feature type="non-terminal residue" evidence="2">
    <location>
        <position position="120"/>
    </location>
</feature>
<organism evidence="2">
    <name type="scientific">marine metagenome</name>
    <dbReference type="NCBI Taxonomy" id="408172"/>
    <lineage>
        <taxon>unclassified sequences</taxon>
        <taxon>metagenomes</taxon>
        <taxon>ecological metagenomes</taxon>
    </lineage>
</organism>
<dbReference type="Pfam" id="PF01327">
    <property type="entry name" value="Pep_deformylase"/>
    <property type="match status" value="1"/>
</dbReference>
<dbReference type="NCBIfam" id="NF001159">
    <property type="entry name" value="PRK00150.1-3"/>
    <property type="match status" value="1"/>
</dbReference>
<dbReference type="InterPro" id="IPR023635">
    <property type="entry name" value="Peptide_deformylase"/>
</dbReference>
<protein>
    <recommendedName>
        <fullName evidence="3">Peptide deformylase</fullName>
    </recommendedName>
</protein>
<sequence>VTVRKVTLLGEEVLRQQTEEIKDFGEETQVLVQDLFDTMYHAGGIGIAAPQIGVSLRICVLDLSRADEPESHRLTLINPSILKESKTLEKATEGCLSIPGMEEVVKRPSRVSVKAQDELG</sequence>
<dbReference type="PANTHER" id="PTHR10458">
    <property type="entry name" value="PEPTIDE DEFORMYLASE"/>
    <property type="match status" value="1"/>
</dbReference>
<evidence type="ECO:0000313" key="2">
    <source>
        <dbReference type="EMBL" id="SVD53783.1"/>
    </source>
</evidence>
<dbReference type="PANTHER" id="PTHR10458:SF22">
    <property type="entry name" value="PEPTIDE DEFORMYLASE"/>
    <property type="match status" value="1"/>
</dbReference>
<dbReference type="PIRSF" id="PIRSF004749">
    <property type="entry name" value="Pep_def"/>
    <property type="match status" value="1"/>
</dbReference>
<dbReference type="Gene3D" id="3.90.45.10">
    <property type="entry name" value="Peptide deformylase"/>
    <property type="match status" value="1"/>
</dbReference>
<gene>
    <name evidence="2" type="ORF">METZ01_LOCUS406637</name>
</gene>
<reference evidence="2" key="1">
    <citation type="submission" date="2018-05" db="EMBL/GenBank/DDBJ databases">
        <authorList>
            <person name="Lanie J.A."/>
            <person name="Ng W.-L."/>
            <person name="Kazmierczak K.M."/>
            <person name="Andrzejewski T.M."/>
            <person name="Davidsen T.M."/>
            <person name="Wayne K.J."/>
            <person name="Tettelin H."/>
            <person name="Glass J.I."/>
            <person name="Rusch D."/>
            <person name="Podicherti R."/>
            <person name="Tsui H.-C.T."/>
            <person name="Winkler M.E."/>
        </authorList>
    </citation>
    <scope>NUCLEOTIDE SEQUENCE</scope>
</reference>
<dbReference type="CDD" id="cd00487">
    <property type="entry name" value="Pep_deformylase"/>
    <property type="match status" value="1"/>
</dbReference>
<proteinExistence type="inferred from homology"/>
<dbReference type="EMBL" id="UINC01157026">
    <property type="protein sequence ID" value="SVD53783.1"/>
    <property type="molecule type" value="Genomic_DNA"/>
</dbReference>
<dbReference type="AlphaFoldDB" id="A0A382W4X1"/>
<evidence type="ECO:0008006" key="3">
    <source>
        <dbReference type="Google" id="ProtNLM"/>
    </source>
</evidence>
<comment type="similarity">
    <text evidence="1">Belongs to the polypeptide deformylase family.</text>
</comment>
<evidence type="ECO:0000256" key="1">
    <source>
        <dbReference type="ARBA" id="ARBA00010759"/>
    </source>
</evidence>
<accession>A0A382W4X1</accession>
<dbReference type="GO" id="GO:0042586">
    <property type="term" value="F:peptide deformylase activity"/>
    <property type="evidence" value="ECO:0007669"/>
    <property type="project" value="InterPro"/>
</dbReference>
<dbReference type="InterPro" id="IPR036821">
    <property type="entry name" value="Peptide_deformylase_sf"/>
</dbReference>
<dbReference type="SUPFAM" id="SSF56420">
    <property type="entry name" value="Peptide deformylase"/>
    <property type="match status" value="1"/>
</dbReference>
<dbReference type="PRINTS" id="PR01576">
    <property type="entry name" value="PDEFORMYLASE"/>
</dbReference>
<name>A0A382W4X1_9ZZZZ</name>